<feature type="compositionally biased region" description="Basic and acidic residues" evidence="15">
    <location>
        <begin position="218"/>
        <end position="313"/>
    </location>
</feature>
<dbReference type="PANTHER" id="PTHR23081:SF2">
    <property type="entry name" value="RNA POLYMERASE II C-TERMINAL DOMAIN PHOSPHATASE-LIKE 3"/>
    <property type="match status" value="1"/>
</dbReference>
<dbReference type="CDD" id="cd07521">
    <property type="entry name" value="HAD_FCP1-like"/>
    <property type="match status" value="1"/>
</dbReference>
<dbReference type="InterPro" id="IPR011947">
    <property type="entry name" value="FCP1_euk"/>
</dbReference>
<keyword evidence="19" id="KW-1185">Reference proteome</keyword>
<feature type="compositionally biased region" description="Acidic residues" evidence="15">
    <location>
        <begin position="352"/>
        <end position="361"/>
    </location>
</feature>
<feature type="compositionally biased region" description="Basic and acidic residues" evidence="15">
    <location>
        <begin position="94"/>
        <end position="103"/>
    </location>
</feature>
<dbReference type="InterPro" id="IPR039189">
    <property type="entry name" value="Fcp1"/>
</dbReference>
<dbReference type="FunFam" id="3.40.50.10190:FF:000014">
    <property type="entry name" value="RNA polymerase II C-terminal domain phosphatase-like 3"/>
    <property type="match status" value="1"/>
</dbReference>
<evidence type="ECO:0000256" key="5">
    <source>
        <dbReference type="ARBA" id="ARBA00022491"/>
    </source>
</evidence>
<dbReference type="InterPro" id="IPR036412">
    <property type="entry name" value="HAD-like_sf"/>
</dbReference>
<evidence type="ECO:0000259" key="17">
    <source>
        <dbReference type="PROSITE" id="PS50969"/>
    </source>
</evidence>
<dbReference type="SMART" id="SM00577">
    <property type="entry name" value="CPDc"/>
    <property type="match status" value="1"/>
</dbReference>
<dbReference type="GO" id="GO:0003723">
    <property type="term" value="F:RNA binding"/>
    <property type="evidence" value="ECO:0007669"/>
    <property type="project" value="UniProtKB-KW"/>
</dbReference>
<dbReference type="Pfam" id="PF12738">
    <property type="entry name" value="PTCB-BRCT"/>
    <property type="match status" value="1"/>
</dbReference>
<feature type="domain" description="FCP1 homology" evidence="17">
    <location>
        <begin position="1310"/>
        <end position="1490"/>
    </location>
</feature>
<feature type="region of interest" description="Disordered" evidence="15">
    <location>
        <begin position="1132"/>
        <end position="1181"/>
    </location>
</feature>
<gene>
    <name evidence="18" type="ORF">KC19_12G168000</name>
</gene>
<organism evidence="18 19">
    <name type="scientific">Ceratodon purpureus</name>
    <name type="common">Fire moss</name>
    <name type="synonym">Dicranum purpureum</name>
    <dbReference type="NCBI Taxonomy" id="3225"/>
    <lineage>
        <taxon>Eukaryota</taxon>
        <taxon>Viridiplantae</taxon>
        <taxon>Streptophyta</taxon>
        <taxon>Embryophyta</taxon>
        <taxon>Bryophyta</taxon>
        <taxon>Bryophytina</taxon>
        <taxon>Bryopsida</taxon>
        <taxon>Dicranidae</taxon>
        <taxon>Pseudoditrichales</taxon>
        <taxon>Ditrichaceae</taxon>
        <taxon>Ceratodon</taxon>
    </lineage>
</organism>
<evidence type="ECO:0000256" key="13">
    <source>
        <dbReference type="ARBA" id="ARBA00048336"/>
    </source>
</evidence>
<feature type="compositionally biased region" description="Basic and acidic residues" evidence="15">
    <location>
        <begin position="1211"/>
        <end position="1256"/>
    </location>
</feature>
<proteinExistence type="predicted"/>
<evidence type="ECO:0000256" key="8">
    <source>
        <dbReference type="ARBA" id="ARBA00022884"/>
    </source>
</evidence>
<feature type="compositionally biased region" description="Basic and acidic residues" evidence="15">
    <location>
        <begin position="414"/>
        <end position="449"/>
    </location>
</feature>
<comment type="cofactor">
    <cofactor evidence="2">
        <name>Mg(2+)</name>
        <dbReference type="ChEBI" id="CHEBI:18420"/>
    </cofactor>
</comment>
<dbReference type="SUPFAM" id="SSF52113">
    <property type="entry name" value="BRCT domain"/>
    <property type="match status" value="1"/>
</dbReference>
<feature type="compositionally biased region" description="Acidic residues" evidence="15">
    <location>
        <begin position="157"/>
        <end position="180"/>
    </location>
</feature>
<feature type="compositionally biased region" description="Basic and acidic residues" evidence="15">
    <location>
        <begin position="14"/>
        <end position="35"/>
    </location>
</feature>
<dbReference type="InterPro" id="IPR004274">
    <property type="entry name" value="FCP1_dom"/>
</dbReference>
<feature type="compositionally biased region" description="Low complexity" evidence="15">
    <location>
        <begin position="393"/>
        <end position="413"/>
    </location>
</feature>
<dbReference type="Pfam" id="PF25505">
    <property type="entry name" value="ARM_CPL3"/>
    <property type="match status" value="1"/>
</dbReference>
<reference evidence="18" key="1">
    <citation type="submission" date="2020-06" db="EMBL/GenBank/DDBJ databases">
        <title>WGS assembly of Ceratodon purpureus strain R40.</title>
        <authorList>
            <person name="Carey S.B."/>
            <person name="Jenkins J."/>
            <person name="Shu S."/>
            <person name="Lovell J.T."/>
            <person name="Sreedasyam A."/>
            <person name="Maumus F."/>
            <person name="Tiley G.P."/>
            <person name="Fernandez-Pozo N."/>
            <person name="Barry K."/>
            <person name="Chen C."/>
            <person name="Wang M."/>
            <person name="Lipzen A."/>
            <person name="Daum C."/>
            <person name="Saski C.A."/>
            <person name="Payton A.C."/>
            <person name="Mcbreen J.C."/>
            <person name="Conrad R.E."/>
            <person name="Kollar L.M."/>
            <person name="Olsson S."/>
            <person name="Huttunen S."/>
            <person name="Landis J.B."/>
            <person name="Wickett N.J."/>
            <person name="Johnson M.G."/>
            <person name="Rensing S.A."/>
            <person name="Grimwood J."/>
            <person name="Schmutz J."/>
            <person name="Mcdaniel S.F."/>
        </authorList>
    </citation>
    <scope>NUCLEOTIDE SEQUENCE</scope>
    <source>
        <strain evidence="18">R40</strain>
    </source>
</reference>
<evidence type="ECO:0000313" key="19">
    <source>
        <dbReference type="Proteomes" id="UP000822688"/>
    </source>
</evidence>
<feature type="compositionally biased region" description="Polar residues" evidence="15">
    <location>
        <begin position="1197"/>
        <end position="1210"/>
    </location>
</feature>
<dbReference type="FunFam" id="3.40.50.1000:FF:000098">
    <property type="entry name" value="RNA polymerase II C-terminal domain phosphatase-like 3"/>
    <property type="match status" value="1"/>
</dbReference>
<evidence type="ECO:0000313" key="18">
    <source>
        <dbReference type="EMBL" id="KAG0555422.1"/>
    </source>
</evidence>
<dbReference type="InterPro" id="IPR036420">
    <property type="entry name" value="BRCT_dom_sf"/>
</dbReference>
<evidence type="ECO:0000256" key="10">
    <source>
        <dbReference type="ARBA" id="ARBA00023163"/>
    </source>
</evidence>
<feature type="compositionally biased region" description="Polar residues" evidence="15">
    <location>
        <begin position="1162"/>
        <end position="1175"/>
    </location>
</feature>
<dbReference type="InterPro" id="IPR023214">
    <property type="entry name" value="HAD_sf"/>
</dbReference>
<comment type="subunit">
    <text evidence="14">Interacts with RAP74.</text>
</comment>
<evidence type="ECO:0000256" key="14">
    <source>
        <dbReference type="ARBA" id="ARBA00063107"/>
    </source>
</evidence>
<dbReference type="InterPro" id="IPR001357">
    <property type="entry name" value="BRCT_dom"/>
</dbReference>
<protein>
    <recommendedName>
        <fullName evidence="4">protein-serine/threonine phosphatase</fullName>
        <ecNumber evidence="4">3.1.3.16</ecNumber>
    </recommendedName>
</protein>
<dbReference type="PROSITE" id="PS50172">
    <property type="entry name" value="BRCT"/>
    <property type="match status" value="1"/>
</dbReference>
<feature type="compositionally biased region" description="Polar residues" evidence="15">
    <location>
        <begin position="368"/>
        <end position="378"/>
    </location>
</feature>
<comment type="catalytic activity">
    <reaction evidence="12">
        <text>O-phospho-L-seryl-[protein] + H2O = L-seryl-[protein] + phosphate</text>
        <dbReference type="Rhea" id="RHEA:20629"/>
        <dbReference type="Rhea" id="RHEA-COMP:9863"/>
        <dbReference type="Rhea" id="RHEA-COMP:11604"/>
        <dbReference type="ChEBI" id="CHEBI:15377"/>
        <dbReference type="ChEBI" id="CHEBI:29999"/>
        <dbReference type="ChEBI" id="CHEBI:43474"/>
        <dbReference type="ChEBI" id="CHEBI:83421"/>
        <dbReference type="EC" id="3.1.3.16"/>
    </reaction>
</comment>
<keyword evidence="6" id="KW-0479">Metal-binding</keyword>
<sequence length="1628" mass="181439">MVSETEEDATAANEIREKGLVDAVEERAEAVKVSDDDAGEDQEEGELSEKEDVSDDEKPAGVEGETEGKGEVPMARRKVSLDDLTGRATMGSLGRDDYTKRGGMENLGTEDEENNWLRDKVAFRPATTSYAPNLYNFAWAQAVQGNQGFKLVNKQDGDDETEELADNGADFEEDDEMEDELPESMADMTLKIAEGYDMRQVLYDRRLMKNSSWNASRADIRRDKNWMEPEDGGDPRRRFDRDERGGTRVRRETRSPSRRRDGRVPSRRDRLEGDTERDRGSDKDRVSEAERQRIRDRERARDKGRERGDRNESFVRPASSDDSDQSRRSVPSGANGKQLQTADNVAEVREEGEIEEGEIELPTDSLRSRSASLENSENPRADSPVQDGLPTGNLKKSLSSRLSFRNSSTNSRSLSREPSFRRLQDDDLRHRLTKDAEREKSREEAKVREERREQIAHLTALMKSVTVKDAQKAFINTCLRLDNAVKILKSFAKQRVSPSISPTADDLPRDISKMATKVFQGLRAVYAVWNTASGREQERDRDTFPRLLQFVTGSCLKFFSPKQARELEEFLDHVTKTARKTRMEGSLRQVPAAPKPAEALQETGVRQRDQSANATVPNLKMSSTVTRILEGSPEHIIDTKDAMAEAAIAAAALAYAQSSAAALANFSHGSTYQANQPTNHPTIDLGHWGWNGSTEPYEQSMSPGLPPGYSSASHTGRSLVPHGVAAQTNGSMNSYGVGGIPPSTSTNGWTTINKKVVHDVKSPYGPGYLEEDWEELSPPPSQTPAYAFTTRKVVKLDERGFPISSSETINTVTPQNKVGNLPVSVNFRLASPTPSEDDDEPEKKQINTSAATVANGNTQLPQKPPHQLPKPPGTMPAVTAPFYKTLSTHVDETGRVHYASAPLVTRASVDRDLPLNFEQPKNQPVSGQVTLNLRSRDPRRQLQNGYTEVEVPLFQSTDSAKYTWPPAIQTVDKKRGGGDYASLAEPSKRLKSSGSSGEMQNTDSSISAFAMGGWLEEGSAVSPGHDNNGVQAMDIDLDSPTPLVRKQNLNDEHAGINLKKIDISSGNGPSEIVGLGVAASMRNKQPSDAFNYNSMKPELQATEEEQDVGRHRMRPRDPRRVLLETTVEALQANHRSAQANEGTDSGAIPQYRKRNSPPPNASPTLNHQLSSNTLGDTHDHREGRLNLNEMNQTNITSLSSKQLSTGQKNAASKEETHFDERNSERGREPNKNPVSEARDVSTGEPTREETSDHLDPWDPLLRKPRFGPSHWGGSDMHRDFEQLLEDLDEVQRVSIQNERKRRMQEQDRMFSAGKLCLVLDLDHTLLNSAKFAEIEPEWEARLRSVESMERTRASREGHTKQELYRFPHMSMWTKLRPGIWKFLAKASELYELHVYTMGNKAYATEMAKLLDPTGTLFAGRVISKGDEVDGLDKSKDLDGVLGMESAVVIIDDSSRVWPHHRENLIVVERYMYFPSSRRQFGLPGPSLLEVGHDERAVDGMLSSASGVIDRIHKSFFSNKRLREVDVRAILASEQRRVLAGCHVLFSRIFPVGEANPHLHPLWRLAEQFGASCCLHINDKVTHVVAISLGTDKVNWAAATGRPVVRPAWLEASAILYRRANEQDFPVPP</sequence>
<feature type="region of interest" description="Disordered" evidence="15">
    <location>
        <begin position="213"/>
        <end position="449"/>
    </location>
</feature>
<evidence type="ECO:0000256" key="9">
    <source>
        <dbReference type="ARBA" id="ARBA00023015"/>
    </source>
</evidence>
<feature type="compositionally biased region" description="Acidic residues" evidence="15">
    <location>
        <begin position="36"/>
        <end position="46"/>
    </location>
</feature>
<keyword evidence="7" id="KW-0378">Hydrolase</keyword>
<comment type="catalytic activity">
    <reaction evidence="13">
        <text>O-phospho-L-threonyl-[protein] + H2O = L-threonyl-[protein] + phosphate</text>
        <dbReference type="Rhea" id="RHEA:47004"/>
        <dbReference type="Rhea" id="RHEA-COMP:11060"/>
        <dbReference type="Rhea" id="RHEA-COMP:11605"/>
        <dbReference type="ChEBI" id="CHEBI:15377"/>
        <dbReference type="ChEBI" id="CHEBI:30013"/>
        <dbReference type="ChEBI" id="CHEBI:43474"/>
        <dbReference type="ChEBI" id="CHEBI:61977"/>
        <dbReference type="EC" id="3.1.3.16"/>
    </reaction>
</comment>
<evidence type="ECO:0000256" key="12">
    <source>
        <dbReference type="ARBA" id="ARBA00047761"/>
    </source>
</evidence>
<keyword evidence="10" id="KW-0804">Transcription</keyword>
<comment type="subcellular location">
    <subcellularLocation>
        <location evidence="3">Nucleus</location>
    </subcellularLocation>
</comment>
<dbReference type="GO" id="GO:0046872">
    <property type="term" value="F:metal ion binding"/>
    <property type="evidence" value="ECO:0007669"/>
    <property type="project" value="UniProtKB-KW"/>
</dbReference>
<dbReference type="NCBIfam" id="TIGR02250">
    <property type="entry name" value="FCP1_euk"/>
    <property type="match status" value="1"/>
</dbReference>
<feature type="region of interest" description="Disordered" evidence="15">
    <location>
        <begin position="971"/>
        <end position="1003"/>
    </location>
</feature>
<evidence type="ECO:0000256" key="15">
    <source>
        <dbReference type="SAM" id="MobiDB-lite"/>
    </source>
</evidence>
<evidence type="ECO:0000256" key="3">
    <source>
        <dbReference type="ARBA" id="ARBA00004123"/>
    </source>
</evidence>
<keyword evidence="8" id="KW-0694">RNA-binding</keyword>
<evidence type="ECO:0000256" key="2">
    <source>
        <dbReference type="ARBA" id="ARBA00001946"/>
    </source>
</evidence>
<comment type="caution">
    <text evidence="18">The sequence shown here is derived from an EMBL/GenBank/DDBJ whole genome shotgun (WGS) entry which is preliminary data.</text>
</comment>
<dbReference type="Gene3D" id="3.40.50.1000">
    <property type="entry name" value="HAD superfamily/HAD-like"/>
    <property type="match status" value="1"/>
</dbReference>
<feature type="compositionally biased region" description="Polar residues" evidence="15">
    <location>
        <begin position="1133"/>
        <end position="1143"/>
    </location>
</feature>
<evidence type="ECO:0000256" key="1">
    <source>
        <dbReference type="ARBA" id="ARBA00001936"/>
    </source>
</evidence>
<feature type="region of interest" description="Disordered" evidence="15">
    <location>
        <begin position="581"/>
        <end position="617"/>
    </location>
</feature>
<dbReference type="SUPFAM" id="SSF56784">
    <property type="entry name" value="HAD-like"/>
    <property type="match status" value="1"/>
</dbReference>
<evidence type="ECO:0000256" key="4">
    <source>
        <dbReference type="ARBA" id="ARBA00013081"/>
    </source>
</evidence>
<feature type="domain" description="BRCT" evidence="16">
    <location>
        <begin position="1533"/>
        <end position="1626"/>
    </location>
</feature>
<evidence type="ECO:0000256" key="11">
    <source>
        <dbReference type="ARBA" id="ARBA00023242"/>
    </source>
</evidence>
<feature type="compositionally biased region" description="Polar residues" evidence="15">
    <location>
        <begin position="992"/>
        <end position="1003"/>
    </location>
</feature>
<dbReference type="Proteomes" id="UP000822688">
    <property type="component" value="Chromosome 12"/>
</dbReference>
<keyword evidence="9" id="KW-0805">Transcription regulation</keyword>
<dbReference type="PANTHER" id="PTHR23081">
    <property type="entry name" value="RNA POLYMERASE II CTD PHOSPHATASE"/>
    <property type="match status" value="1"/>
</dbReference>
<feature type="region of interest" description="Disordered" evidence="15">
    <location>
        <begin position="153"/>
        <end position="180"/>
    </location>
</feature>
<dbReference type="InterPro" id="IPR057473">
    <property type="entry name" value="ARM_CPL3"/>
</dbReference>
<dbReference type="PROSITE" id="PS50969">
    <property type="entry name" value="FCP1"/>
    <property type="match status" value="1"/>
</dbReference>
<dbReference type="CDD" id="cd17729">
    <property type="entry name" value="BRCT_CTDP1"/>
    <property type="match status" value="1"/>
</dbReference>
<dbReference type="Gene3D" id="3.40.50.10190">
    <property type="entry name" value="BRCT domain"/>
    <property type="match status" value="1"/>
</dbReference>
<dbReference type="Pfam" id="PF03031">
    <property type="entry name" value="NIF"/>
    <property type="match status" value="1"/>
</dbReference>
<dbReference type="GO" id="GO:0008420">
    <property type="term" value="F:RNA polymerase II CTD heptapeptide repeat phosphatase activity"/>
    <property type="evidence" value="ECO:0007669"/>
    <property type="project" value="InterPro"/>
</dbReference>
<accession>A0A8T0GDY7</accession>
<comment type="cofactor">
    <cofactor evidence="1">
        <name>Mn(2+)</name>
        <dbReference type="ChEBI" id="CHEBI:29035"/>
    </cofactor>
</comment>
<keyword evidence="11" id="KW-0539">Nucleus</keyword>
<evidence type="ECO:0000259" key="16">
    <source>
        <dbReference type="PROSITE" id="PS50172"/>
    </source>
</evidence>
<dbReference type="EC" id="3.1.3.16" evidence="4"/>
<feature type="region of interest" description="Disordered" evidence="15">
    <location>
        <begin position="1"/>
        <end position="110"/>
    </location>
</feature>
<dbReference type="SMART" id="SM00292">
    <property type="entry name" value="BRCT"/>
    <property type="match status" value="1"/>
</dbReference>
<feature type="region of interest" description="Disordered" evidence="15">
    <location>
        <begin position="696"/>
        <end position="715"/>
    </location>
</feature>
<keyword evidence="5" id="KW-0678">Repressor</keyword>
<evidence type="ECO:0000256" key="7">
    <source>
        <dbReference type="ARBA" id="ARBA00022801"/>
    </source>
</evidence>
<dbReference type="EMBL" id="CM026433">
    <property type="protein sequence ID" value="KAG0555422.1"/>
    <property type="molecule type" value="Genomic_DNA"/>
</dbReference>
<name>A0A8T0GDY7_CERPU</name>
<evidence type="ECO:0000256" key="6">
    <source>
        <dbReference type="ARBA" id="ARBA00022723"/>
    </source>
</evidence>
<dbReference type="GO" id="GO:0005634">
    <property type="term" value="C:nucleus"/>
    <property type="evidence" value="ECO:0007669"/>
    <property type="project" value="UniProtKB-SubCell"/>
</dbReference>
<feature type="region of interest" description="Disordered" evidence="15">
    <location>
        <begin position="1197"/>
        <end position="1263"/>
    </location>
</feature>
<dbReference type="GO" id="GO:0009651">
    <property type="term" value="P:response to salt stress"/>
    <property type="evidence" value="ECO:0007669"/>
    <property type="project" value="UniProtKB-ARBA"/>
</dbReference>
<feature type="compositionally biased region" description="Basic and acidic residues" evidence="15">
    <location>
        <begin position="47"/>
        <end position="70"/>
    </location>
</feature>